<evidence type="ECO:0000313" key="2">
    <source>
        <dbReference type="Proteomes" id="UP001500729"/>
    </source>
</evidence>
<dbReference type="Proteomes" id="UP001500729">
    <property type="component" value="Unassembled WGS sequence"/>
</dbReference>
<keyword evidence="2" id="KW-1185">Reference proteome</keyword>
<dbReference type="RefSeq" id="WP_009950188.1">
    <property type="nucleotide sequence ID" value="NZ_BAAAGS010000002.1"/>
</dbReference>
<dbReference type="Gene3D" id="2.30.320.10">
    <property type="entry name" value="YwqG-like"/>
    <property type="match status" value="2"/>
</dbReference>
<reference evidence="2" key="1">
    <citation type="journal article" date="2019" name="Int. J. Syst. Evol. Microbiol.">
        <title>The Global Catalogue of Microorganisms (GCM) 10K type strain sequencing project: providing services to taxonomists for standard genome sequencing and annotation.</title>
        <authorList>
            <consortium name="The Broad Institute Genomics Platform"/>
            <consortium name="The Broad Institute Genome Sequencing Center for Infectious Disease"/>
            <person name="Wu L."/>
            <person name="Ma J."/>
        </authorList>
    </citation>
    <scope>NUCLEOTIDE SEQUENCE [LARGE SCALE GENOMIC DNA]</scope>
    <source>
        <strain evidence="2">JCM 10303</strain>
    </source>
</reference>
<name>A0ABP3LYR3_SACER</name>
<sequence>MPTSNTTARQRLRFAEAAGPITEPVTKFGGQPVWLDEPTWPLSASTGRPMRFLGQVRLPGDEPRLGYLFITDEEDYVDGTWEPGGGENAFFAQPGEPADFYRVASIRRGPTFGLDHRAELTEHDGAGEYGSALWGEPDWLQGDEAPDEPGTWRFVLQIDSADEPFEVDFGDAGVGYAFLDEKTGQGRFLWQCG</sequence>
<dbReference type="InterPro" id="IPR035948">
    <property type="entry name" value="YwqG-like_sf"/>
</dbReference>
<evidence type="ECO:0000313" key="1">
    <source>
        <dbReference type="EMBL" id="GAA0509803.1"/>
    </source>
</evidence>
<protein>
    <recommendedName>
        <fullName evidence="3">DUF1963 domain-containing protein</fullName>
    </recommendedName>
</protein>
<dbReference type="SUPFAM" id="SSF103032">
    <property type="entry name" value="Hypothetical protein YwqG"/>
    <property type="match status" value="1"/>
</dbReference>
<proteinExistence type="predicted"/>
<evidence type="ECO:0008006" key="3">
    <source>
        <dbReference type="Google" id="ProtNLM"/>
    </source>
</evidence>
<organism evidence="1 2">
    <name type="scientific">Saccharopolyspora erythraea</name>
    <name type="common">Streptomyces erythraeus</name>
    <dbReference type="NCBI Taxonomy" id="1836"/>
    <lineage>
        <taxon>Bacteria</taxon>
        <taxon>Bacillati</taxon>
        <taxon>Actinomycetota</taxon>
        <taxon>Actinomycetes</taxon>
        <taxon>Pseudonocardiales</taxon>
        <taxon>Pseudonocardiaceae</taxon>
        <taxon>Saccharopolyspora</taxon>
    </lineage>
</organism>
<comment type="caution">
    <text evidence="1">The sequence shown here is derived from an EMBL/GenBank/DDBJ whole genome shotgun (WGS) entry which is preliminary data.</text>
</comment>
<dbReference type="EMBL" id="BAAAGS010000002">
    <property type="protein sequence ID" value="GAA0509803.1"/>
    <property type="molecule type" value="Genomic_DNA"/>
</dbReference>
<accession>A0ABP3LYR3</accession>
<gene>
    <name evidence="1" type="ORF">GCM10009533_05790</name>
</gene>